<evidence type="ECO:0000256" key="3">
    <source>
        <dbReference type="ARBA" id="ARBA00022676"/>
    </source>
</evidence>
<dbReference type="InterPro" id="IPR029044">
    <property type="entry name" value="Nucleotide-diphossugar_trans"/>
</dbReference>
<dbReference type="SUPFAM" id="SSF53448">
    <property type="entry name" value="Nucleotide-diphospho-sugar transferases"/>
    <property type="match status" value="1"/>
</dbReference>
<evidence type="ECO:0000256" key="4">
    <source>
        <dbReference type="ARBA" id="ARBA00022679"/>
    </source>
</evidence>
<name>A0ABX1S9Z6_9PSEU</name>
<dbReference type="InterPro" id="IPR001173">
    <property type="entry name" value="Glyco_trans_2-like"/>
</dbReference>
<gene>
    <name evidence="6" type="ORF">HF526_13840</name>
</gene>
<dbReference type="RefSeq" id="WP_169381832.1">
    <property type="nucleotide sequence ID" value="NZ_JAAXLA010000022.1"/>
</dbReference>
<proteinExistence type="inferred from homology"/>
<dbReference type="Gene3D" id="3.90.550.10">
    <property type="entry name" value="Spore Coat Polysaccharide Biosynthesis Protein SpsA, Chain A"/>
    <property type="match status" value="1"/>
</dbReference>
<comment type="similarity">
    <text evidence="2">Belongs to the glycosyltransferase 2 family.</text>
</comment>
<dbReference type="PANTHER" id="PTHR43179:SF12">
    <property type="entry name" value="GALACTOFURANOSYLTRANSFERASE GLFT2"/>
    <property type="match status" value="1"/>
</dbReference>
<dbReference type="PANTHER" id="PTHR43179">
    <property type="entry name" value="RHAMNOSYLTRANSFERASE WBBL"/>
    <property type="match status" value="1"/>
</dbReference>
<keyword evidence="4" id="KW-0808">Transferase</keyword>
<organism evidence="6 7">
    <name type="scientific">Pseudonocardia acidicola</name>
    <dbReference type="NCBI Taxonomy" id="2724939"/>
    <lineage>
        <taxon>Bacteria</taxon>
        <taxon>Bacillati</taxon>
        <taxon>Actinomycetota</taxon>
        <taxon>Actinomycetes</taxon>
        <taxon>Pseudonocardiales</taxon>
        <taxon>Pseudonocardiaceae</taxon>
        <taxon>Pseudonocardia</taxon>
    </lineage>
</organism>
<evidence type="ECO:0000313" key="7">
    <source>
        <dbReference type="Proteomes" id="UP000820669"/>
    </source>
</evidence>
<protein>
    <submittedName>
        <fullName evidence="6">Glycosyltransferase</fullName>
    </submittedName>
</protein>
<keyword evidence="7" id="KW-1185">Reference proteome</keyword>
<evidence type="ECO:0000256" key="1">
    <source>
        <dbReference type="ARBA" id="ARBA00004776"/>
    </source>
</evidence>
<reference evidence="6 7" key="1">
    <citation type="submission" date="2020-04" db="EMBL/GenBank/DDBJ databases">
        <authorList>
            <person name="Klaysubun C."/>
            <person name="Duangmal K."/>
            <person name="Lipun K."/>
        </authorList>
    </citation>
    <scope>NUCLEOTIDE SEQUENCE [LARGE SCALE GENOMIC DNA]</scope>
    <source>
        <strain evidence="6 7">K10HN5</strain>
    </source>
</reference>
<sequence length="290" mass="31505">MTGPRTAVVIATRNRADELLRTLQRLETSADGTPIIVVDNASTDGTPERVRRGHPAVTVVGLGRNLGAAARNLGARRARTPYIAFNDDDSWWAEGSLAAAETAFDRHPRLGLLTARTLVGPQQRPDPVTPFLAHSPLGQEPDLPGPSVLGFLACSAVVRREAFLQVGGFSPVLFFVGEERLLAWDLAAAGWALCYVEDLVVHHHPSPHRGPANRRRRAELRNLLLTAWMRRDARTGLAATAALARDALRDPTARGALAEALVRSPAALCARRALPRAVEQQVRLLEEAHR</sequence>
<evidence type="ECO:0000259" key="5">
    <source>
        <dbReference type="Pfam" id="PF00535"/>
    </source>
</evidence>
<keyword evidence="3" id="KW-0328">Glycosyltransferase</keyword>
<dbReference type="Pfam" id="PF00535">
    <property type="entry name" value="Glycos_transf_2"/>
    <property type="match status" value="1"/>
</dbReference>
<feature type="domain" description="Glycosyltransferase 2-like" evidence="5">
    <location>
        <begin position="8"/>
        <end position="164"/>
    </location>
</feature>
<comment type="caution">
    <text evidence="6">The sequence shown here is derived from an EMBL/GenBank/DDBJ whole genome shotgun (WGS) entry which is preliminary data.</text>
</comment>
<comment type="pathway">
    <text evidence="1">Cell wall biogenesis; cell wall polysaccharide biosynthesis.</text>
</comment>
<evidence type="ECO:0000313" key="6">
    <source>
        <dbReference type="EMBL" id="NMH98381.1"/>
    </source>
</evidence>
<dbReference type="Proteomes" id="UP000820669">
    <property type="component" value="Unassembled WGS sequence"/>
</dbReference>
<accession>A0ABX1S9Z6</accession>
<evidence type="ECO:0000256" key="2">
    <source>
        <dbReference type="ARBA" id="ARBA00006739"/>
    </source>
</evidence>
<dbReference type="EMBL" id="JAAXLA010000022">
    <property type="protein sequence ID" value="NMH98381.1"/>
    <property type="molecule type" value="Genomic_DNA"/>
</dbReference>